<accession>A0A2M6WMC5</accession>
<protein>
    <recommendedName>
        <fullName evidence="5">DUF11 domain-containing protein</fullName>
    </recommendedName>
</protein>
<evidence type="ECO:0000313" key="4">
    <source>
        <dbReference type="Proteomes" id="UP000229335"/>
    </source>
</evidence>
<reference evidence="4" key="1">
    <citation type="submission" date="2017-09" db="EMBL/GenBank/DDBJ databases">
        <title>Depth-based differentiation of microbial function through sediment-hosted aquifers and enrichment of novel symbionts in the deep terrestrial subsurface.</title>
        <authorList>
            <person name="Probst A.J."/>
            <person name="Ladd B."/>
            <person name="Jarett J.K."/>
            <person name="Geller-Mcgrath D.E."/>
            <person name="Sieber C.M.K."/>
            <person name="Emerson J.B."/>
            <person name="Anantharaman K."/>
            <person name="Thomas B.C."/>
            <person name="Malmstrom R."/>
            <person name="Stieglmeier M."/>
            <person name="Klingl A."/>
            <person name="Woyke T."/>
            <person name="Ryan C.M."/>
            <person name="Banfield J.F."/>
        </authorList>
    </citation>
    <scope>NUCLEOTIDE SEQUENCE [LARGE SCALE GENOMIC DNA]</scope>
</reference>
<proteinExistence type="predicted"/>
<evidence type="ECO:0000256" key="2">
    <source>
        <dbReference type="SAM" id="Phobius"/>
    </source>
</evidence>
<evidence type="ECO:0008006" key="5">
    <source>
        <dbReference type="Google" id="ProtNLM"/>
    </source>
</evidence>
<dbReference type="AlphaFoldDB" id="A0A2M6WMC5"/>
<dbReference type="EMBL" id="PFAS01000023">
    <property type="protein sequence ID" value="PIT93958.1"/>
    <property type="molecule type" value="Genomic_DNA"/>
</dbReference>
<keyword evidence="2" id="KW-0472">Membrane</keyword>
<comment type="caution">
    <text evidence="3">The sequence shown here is derived from an EMBL/GenBank/DDBJ whole genome shotgun (WGS) entry which is preliminary data.</text>
</comment>
<keyword evidence="2" id="KW-1133">Transmembrane helix</keyword>
<feature type="transmembrane region" description="Helical" evidence="2">
    <location>
        <begin position="77"/>
        <end position="99"/>
    </location>
</feature>
<evidence type="ECO:0000313" key="3">
    <source>
        <dbReference type="EMBL" id="PIT93958.1"/>
    </source>
</evidence>
<gene>
    <name evidence="3" type="ORF">COU00_01620</name>
</gene>
<dbReference type="Proteomes" id="UP000229335">
    <property type="component" value="Unassembled WGS sequence"/>
</dbReference>
<sequence length="646" mass="71275">MSKEVKKNNKESESDDCDKNFSELLKEREKKEDIDESLKEIFEAEEPAVVIASKNKDGYNDNMKTIERREIDTWRKITRLFFALLTVLAGISWTSFLIFNQGSRLDTKDIEFKISGPETAAVGQELIYEIQYKNLSQYNLKNAEISLNYPDGFIFFDAVPEPEAGKHLWKIEQIDAKRSGRVEFKGKLAAPVDAKAIFSAAITYRPENFSSTFSADSGLTTTVNSLGLNIAAEAPYFFNLNEEGEILIKYAKQKENFIDSFSVLFAAGENFAVSVPKTSGPWAINEVSDKQEKFSVKGKFLKKPAEGEKLKLSLAIPEEIKSGEGAEQKTQTKNHVFYEYEWSPAVAEGALNLSLTVNGANAGKPANFGDALNFVVHYKNGSEAALKNIIIMASIDSAAVDWKTLQDEQKGEVKDGSIIWTKEQIKNLGEIKAGAEDSFGFSLKIKTREQLQDIASNALSVQTALDYSIDSALKGLENPLIKITTKINSDLNFVNEVRYFDRSNIAVGEGPLPPKVGQKTSFHVYWTLTNSRHDLENIEVSASLPSYVAWEDNINAAGDGVSYSAGERLISWKISSLDAVAQPATLDFVISVTPQASDKNKILTLVNQPQVTARDKETGGAINLTGKAKTTILEDDAVGKGQGKVE</sequence>
<organism evidence="3 4">
    <name type="scientific">Candidatus Falkowbacteria bacterium CG10_big_fil_rev_8_21_14_0_10_43_11</name>
    <dbReference type="NCBI Taxonomy" id="1974568"/>
    <lineage>
        <taxon>Bacteria</taxon>
        <taxon>Candidatus Falkowiibacteriota</taxon>
    </lineage>
</organism>
<evidence type="ECO:0000256" key="1">
    <source>
        <dbReference type="SAM" id="MobiDB-lite"/>
    </source>
</evidence>
<feature type="region of interest" description="Disordered" evidence="1">
    <location>
        <begin position="1"/>
        <end position="20"/>
    </location>
</feature>
<keyword evidence="2" id="KW-0812">Transmembrane</keyword>
<name>A0A2M6WMC5_9BACT</name>